<dbReference type="PANTHER" id="PTHR45436:SF5">
    <property type="entry name" value="SENSOR HISTIDINE KINASE TRCS"/>
    <property type="match status" value="1"/>
</dbReference>
<evidence type="ECO:0000256" key="8">
    <source>
        <dbReference type="ARBA" id="ARBA00022989"/>
    </source>
</evidence>
<evidence type="ECO:0000256" key="9">
    <source>
        <dbReference type="ARBA" id="ARBA00023012"/>
    </source>
</evidence>
<dbReference type="EC" id="2.7.13.3" evidence="3"/>
<keyword evidence="10 11" id="KW-0472">Membrane</keyword>
<dbReference type="InterPro" id="IPR005467">
    <property type="entry name" value="His_kinase_dom"/>
</dbReference>
<dbReference type="SMART" id="SM00387">
    <property type="entry name" value="HATPase_c"/>
    <property type="match status" value="1"/>
</dbReference>
<evidence type="ECO:0000256" key="7">
    <source>
        <dbReference type="ARBA" id="ARBA00022777"/>
    </source>
</evidence>
<dbReference type="PRINTS" id="PR00344">
    <property type="entry name" value="BCTRLSENSOR"/>
</dbReference>
<keyword evidence="4" id="KW-0597">Phosphoprotein</keyword>
<dbReference type="SMART" id="SM00388">
    <property type="entry name" value="HisKA"/>
    <property type="match status" value="1"/>
</dbReference>
<evidence type="ECO:0000256" key="11">
    <source>
        <dbReference type="SAM" id="Phobius"/>
    </source>
</evidence>
<dbReference type="Proteomes" id="UP001500457">
    <property type="component" value="Unassembled WGS sequence"/>
</dbReference>
<dbReference type="InterPro" id="IPR036890">
    <property type="entry name" value="HATPase_C_sf"/>
</dbReference>
<dbReference type="PANTHER" id="PTHR45436">
    <property type="entry name" value="SENSOR HISTIDINE KINASE YKOH"/>
    <property type="match status" value="1"/>
</dbReference>
<comment type="catalytic activity">
    <reaction evidence="1">
        <text>ATP + protein L-histidine = ADP + protein N-phospho-L-histidine.</text>
        <dbReference type="EC" id="2.7.13.3"/>
    </reaction>
</comment>
<organism evidence="14 15">
    <name type="scientific">Actinomycetospora straminea</name>
    <dbReference type="NCBI Taxonomy" id="663607"/>
    <lineage>
        <taxon>Bacteria</taxon>
        <taxon>Bacillati</taxon>
        <taxon>Actinomycetota</taxon>
        <taxon>Actinomycetes</taxon>
        <taxon>Pseudonocardiales</taxon>
        <taxon>Pseudonocardiaceae</taxon>
        <taxon>Actinomycetospora</taxon>
    </lineage>
</organism>
<keyword evidence="6 11" id="KW-0812">Transmembrane</keyword>
<dbReference type="Pfam" id="PF02518">
    <property type="entry name" value="HATPase_c"/>
    <property type="match status" value="1"/>
</dbReference>
<evidence type="ECO:0000313" key="14">
    <source>
        <dbReference type="EMBL" id="GAA4875099.1"/>
    </source>
</evidence>
<dbReference type="EMBL" id="BAABHQ010000006">
    <property type="protein sequence ID" value="GAA4875099.1"/>
    <property type="molecule type" value="Genomic_DNA"/>
</dbReference>
<evidence type="ECO:0000256" key="3">
    <source>
        <dbReference type="ARBA" id="ARBA00012438"/>
    </source>
</evidence>
<dbReference type="PROSITE" id="PS50885">
    <property type="entry name" value="HAMP"/>
    <property type="match status" value="1"/>
</dbReference>
<dbReference type="CDD" id="cd00082">
    <property type="entry name" value="HisKA"/>
    <property type="match status" value="1"/>
</dbReference>
<dbReference type="GO" id="GO:0016301">
    <property type="term" value="F:kinase activity"/>
    <property type="evidence" value="ECO:0007669"/>
    <property type="project" value="UniProtKB-KW"/>
</dbReference>
<dbReference type="InterPro" id="IPR050428">
    <property type="entry name" value="TCS_sensor_his_kinase"/>
</dbReference>
<feature type="domain" description="Histidine kinase" evidence="12">
    <location>
        <begin position="240"/>
        <end position="451"/>
    </location>
</feature>
<evidence type="ECO:0000313" key="15">
    <source>
        <dbReference type="Proteomes" id="UP001500457"/>
    </source>
</evidence>
<evidence type="ECO:0000256" key="5">
    <source>
        <dbReference type="ARBA" id="ARBA00022679"/>
    </source>
</evidence>
<dbReference type="Gene3D" id="3.30.565.10">
    <property type="entry name" value="Histidine kinase-like ATPase, C-terminal domain"/>
    <property type="match status" value="1"/>
</dbReference>
<comment type="caution">
    <text evidence="14">The sequence shown here is derived from an EMBL/GenBank/DDBJ whole genome shotgun (WGS) entry which is preliminary data.</text>
</comment>
<keyword evidence="15" id="KW-1185">Reference proteome</keyword>
<evidence type="ECO:0000256" key="2">
    <source>
        <dbReference type="ARBA" id="ARBA00004236"/>
    </source>
</evidence>
<evidence type="ECO:0000259" key="13">
    <source>
        <dbReference type="PROSITE" id="PS50885"/>
    </source>
</evidence>
<proteinExistence type="predicted"/>
<evidence type="ECO:0000259" key="12">
    <source>
        <dbReference type="PROSITE" id="PS50109"/>
    </source>
</evidence>
<evidence type="ECO:0000256" key="6">
    <source>
        <dbReference type="ARBA" id="ARBA00022692"/>
    </source>
</evidence>
<dbReference type="PROSITE" id="PS50109">
    <property type="entry name" value="HIS_KIN"/>
    <property type="match status" value="1"/>
</dbReference>
<dbReference type="Gene3D" id="6.10.340.10">
    <property type="match status" value="1"/>
</dbReference>
<dbReference type="InterPro" id="IPR003661">
    <property type="entry name" value="HisK_dim/P_dom"/>
</dbReference>
<dbReference type="Gene3D" id="1.10.287.130">
    <property type="match status" value="1"/>
</dbReference>
<comment type="subcellular location">
    <subcellularLocation>
        <location evidence="2">Cell membrane</location>
    </subcellularLocation>
</comment>
<sequence>MSAPAPSTPAPATARRRSASLRLRVALAAGLASTVVVVLVGVLASVLLTREQTERLDRSLVPGSPAVLGSFASTRADLAVTLRAPDGTVRRVSGPELPLTPLGIPISVDVGGVAYRVRTAPGPAPGALVTVGATEDDTRARVAERQRLVTGLGVVAVALAAGLGWVFAGRAVRPLRRLTDRAATLDGAVDPDVAPPTVRADGSRESEELADALSAMLARLHAEQQRSTASLHAARDFAAAARHELRTPLTAMRTDLEVLAAHPDLPERDEVLADVLRAQARVEATLTALGQLAAGDLPDTVGPDGGDAVGVADLLRLAAEDARRAHPGLAVVAEEPAGVVHGSLEGLRMALANAVVNAVRHGRAGTVRLGAHAGEDGGVVLTVDDDGRGLPAAEQEAVLGRFVRGSTTGAPGSGLGLALVAQQAARHDGQVRLEDAPGGGLRVSLAIGPGRAG</sequence>
<feature type="transmembrane region" description="Helical" evidence="11">
    <location>
        <begin position="25"/>
        <end position="48"/>
    </location>
</feature>
<dbReference type="Pfam" id="PF00512">
    <property type="entry name" value="HisKA"/>
    <property type="match status" value="1"/>
</dbReference>
<evidence type="ECO:0000256" key="4">
    <source>
        <dbReference type="ARBA" id="ARBA00022553"/>
    </source>
</evidence>
<keyword evidence="5" id="KW-0808">Transferase</keyword>
<dbReference type="InterPro" id="IPR004358">
    <property type="entry name" value="Sig_transdc_His_kin-like_C"/>
</dbReference>
<feature type="domain" description="HAMP" evidence="13">
    <location>
        <begin position="169"/>
        <end position="225"/>
    </location>
</feature>
<dbReference type="InterPro" id="IPR036097">
    <property type="entry name" value="HisK_dim/P_sf"/>
</dbReference>
<gene>
    <name evidence="14" type="ORF">GCM10023203_26460</name>
</gene>
<protein>
    <recommendedName>
        <fullName evidence="3">histidine kinase</fullName>
        <ecNumber evidence="3">2.7.13.3</ecNumber>
    </recommendedName>
</protein>
<keyword evidence="7 14" id="KW-0418">Kinase</keyword>
<dbReference type="SUPFAM" id="SSF55874">
    <property type="entry name" value="ATPase domain of HSP90 chaperone/DNA topoisomerase II/histidine kinase"/>
    <property type="match status" value="1"/>
</dbReference>
<feature type="transmembrane region" description="Helical" evidence="11">
    <location>
        <begin position="148"/>
        <end position="168"/>
    </location>
</feature>
<dbReference type="SUPFAM" id="SSF47384">
    <property type="entry name" value="Homodimeric domain of signal transducing histidine kinase"/>
    <property type="match status" value="1"/>
</dbReference>
<dbReference type="InterPro" id="IPR003660">
    <property type="entry name" value="HAMP_dom"/>
</dbReference>
<reference evidence="15" key="1">
    <citation type="journal article" date="2019" name="Int. J. Syst. Evol. Microbiol.">
        <title>The Global Catalogue of Microorganisms (GCM) 10K type strain sequencing project: providing services to taxonomists for standard genome sequencing and annotation.</title>
        <authorList>
            <consortium name="The Broad Institute Genomics Platform"/>
            <consortium name="The Broad Institute Genome Sequencing Center for Infectious Disease"/>
            <person name="Wu L."/>
            <person name="Ma J."/>
        </authorList>
    </citation>
    <scope>NUCLEOTIDE SEQUENCE [LARGE SCALE GENOMIC DNA]</scope>
    <source>
        <strain evidence="15">JCM 17983</strain>
    </source>
</reference>
<keyword evidence="8 11" id="KW-1133">Transmembrane helix</keyword>
<dbReference type="InterPro" id="IPR003594">
    <property type="entry name" value="HATPase_dom"/>
</dbReference>
<dbReference type="RefSeq" id="WP_345380884.1">
    <property type="nucleotide sequence ID" value="NZ_BAABHQ010000006.1"/>
</dbReference>
<evidence type="ECO:0000256" key="1">
    <source>
        <dbReference type="ARBA" id="ARBA00000085"/>
    </source>
</evidence>
<name>A0ABP9EF07_9PSEU</name>
<keyword evidence="9" id="KW-0902">Two-component regulatory system</keyword>
<accession>A0ABP9EF07</accession>
<evidence type="ECO:0000256" key="10">
    <source>
        <dbReference type="ARBA" id="ARBA00023136"/>
    </source>
</evidence>